<dbReference type="Pfam" id="PF00173">
    <property type="entry name" value="Cyt-b5"/>
    <property type="match status" value="1"/>
</dbReference>
<feature type="domain" description="Cytochrome b5 heme-binding" evidence="15">
    <location>
        <begin position="2"/>
        <end position="78"/>
    </location>
</feature>
<evidence type="ECO:0000313" key="18">
    <source>
        <dbReference type="WBParaSite" id="HPBE_0000009301-mRNA-1"/>
    </source>
</evidence>
<dbReference type="InterPro" id="IPR001199">
    <property type="entry name" value="Cyt_B5-like_heme/steroid-bd"/>
</dbReference>
<dbReference type="PANTHER" id="PTHR19359">
    <property type="entry name" value="CYTOCHROME B5"/>
    <property type="match status" value="1"/>
</dbReference>
<dbReference type="GO" id="GO:0046872">
    <property type="term" value="F:metal ion binding"/>
    <property type="evidence" value="ECO:0007669"/>
    <property type="project" value="UniProtKB-UniRule"/>
</dbReference>
<evidence type="ECO:0000256" key="11">
    <source>
        <dbReference type="ARBA" id="ARBA00037877"/>
    </source>
</evidence>
<evidence type="ECO:0000256" key="10">
    <source>
        <dbReference type="ARBA" id="ARBA00023136"/>
    </source>
</evidence>
<dbReference type="SUPFAM" id="SSF55856">
    <property type="entry name" value="Cytochrome b5-like heme/steroid binding domain"/>
    <property type="match status" value="1"/>
</dbReference>
<evidence type="ECO:0000313" key="16">
    <source>
        <dbReference type="EMBL" id="VDO18476.1"/>
    </source>
</evidence>
<gene>
    <name evidence="16" type="ORF">HPBE_LOCUS94</name>
</gene>
<dbReference type="AlphaFoldDB" id="A0A183F1Y5"/>
<evidence type="ECO:0000256" key="12">
    <source>
        <dbReference type="ARBA" id="ARBA00038168"/>
    </source>
</evidence>
<keyword evidence="4" id="KW-0812">Transmembrane</keyword>
<dbReference type="OrthoDB" id="260519at2759"/>
<dbReference type="PROSITE" id="PS50255">
    <property type="entry name" value="CYTOCHROME_B5_2"/>
    <property type="match status" value="1"/>
</dbReference>
<evidence type="ECO:0000256" key="7">
    <source>
        <dbReference type="ARBA" id="ARBA00022848"/>
    </source>
</evidence>
<dbReference type="Proteomes" id="UP000050761">
    <property type="component" value="Unassembled WGS sequence"/>
</dbReference>
<evidence type="ECO:0000256" key="3">
    <source>
        <dbReference type="ARBA" id="ARBA00022617"/>
    </source>
</evidence>
<dbReference type="InterPro" id="IPR050668">
    <property type="entry name" value="Cytochrome_b5"/>
</dbReference>
<keyword evidence="7" id="KW-0492">Microsome</keyword>
<evidence type="ECO:0000313" key="17">
    <source>
        <dbReference type="Proteomes" id="UP000050761"/>
    </source>
</evidence>
<comment type="subcellular location">
    <subcellularLocation>
        <location evidence="1">Endoplasmic reticulum membrane</location>
        <topology evidence="1">Single-pass membrane protein</topology>
        <orientation evidence="1">Cytoplasmic side</orientation>
    </subcellularLocation>
    <subcellularLocation>
        <location evidence="11">Microsome membrane</location>
        <topology evidence="11">Single-pass membrane protein</topology>
        <orientation evidence="11">Cytoplasmic side</orientation>
    </subcellularLocation>
</comment>
<keyword evidence="17" id="KW-1185">Reference proteome</keyword>
<accession>A0A183F1Y5</accession>
<evidence type="ECO:0000256" key="6">
    <source>
        <dbReference type="ARBA" id="ARBA00022824"/>
    </source>
</evidence>
<dbReference type="PRINTS" id="PR00363">
    <property type="entry name" value="CYTOCHROMEB5"/>
</dbReference>
<keyword evidence="10" id="KW-0472">Membrane</keyword>
<keyword evidence="8" id="KW-0249">Electron transport</keyword>
<dbReference type="InterPro" id="IPR018506">
    <property type="entry name" value="Cyt_B5_heme-BS"/>
</dbReference>
<reference evidence="18" key="2">
    <citation type="submission" date="2019-09" db="UniProtKB">
        <authorList>
            <consortium name="WormBaseParasite"/>
        </authorList>
    </citation>
    <scope>IDENTIFICATION</scope>
</reference>
<keyword evidence="9 14" id="KW-0408">Iron</keyword>
<comment type="similarity">
    <text evidence="12 14">Belongs to the cytochrome b5 family.</text>
</comment>
<reference evidence="16 17" key="1">
    <citation type="submission" date="2018-11" db="EMBL/GenBank/DDBJ databases">
        <authorList>
            <consortium name="Pathogen Informatics"/>
        </authorList>
    </citation>
    <scope>NUCLEOTIDE SEQUENCE [LARGE SCALE GENOMIC DNA]</scope>
</reference>
<dbReference type="GO" id="GO:0020037">
    <property type="term" value="F:heme binding"/>
    <property type="evidence" value="ECO:0007669"/>
    <property type="project" value="UniProtKB-UniRule"/>
</dbReference>
<evidence type="ECO:0000259" key="15">
    <source>
        <dbReference type="PROSITE" id="PS50255"/>
    </source>
</evidence>
<keyword evidence="3 14" id="KW-0349">Heme</keyword>
<evidence type="ECO:0000256" key="5">
    <source>
        <dbReference type="ARBA" id="ARBA00022723"/>
    </source>
</evidence>
<dbReference type="PANTHER" id="PTHR19359:SF150">
    <property type="entry name" value="CYTOCHROME B5"/>
    <property type="match status" value="1"/>
</dbReference>
<dbReference type="PROSITE" id="PS00191">
    <property type="entry name" value="CYTOCHROME_B5_1"/>
    <property type="match status" value="1"/>
</dbReference>
<evidence type="ECO:0000256" key="14">
    <source>
        <dbReference type="RuleBase" id="RU362121"/>
    </source>
</evidence>
<accession>A0A3P7TBE3</accession>
<evidence type="ECO:0000256" key="4">
    <source>
        <dbReference type="ARBA" id="ARBA00022692"/>
    </source>
</evidence>
<protein>
    <recommendedName>
        <fullName evidence="13">Cytochrome b5</fullName>
    </recommendedName>
</protein>
<dbReference type="SMART" id="SM01117">
    <property type="entry name" value="Cyt-b5"/>
    <property type="match status" value="1"/>
</dbReference>
<evidence type="ECO:0000256" key="1">
    <source>
        <dbReference type="ARBA" id="ARBA00004131"/>
    </source>
</evidence>
<organism evidence="17 18">
    <name type="scientific">Heligmosomoides polygyrus</name>
    <name type="common">Parasitic roundworm</name>
    <dbReference type="NCBI Taxonomy" id="6339"/>
    <lineage>
        <taxon>Eukaryota</taxon>
        <taxon>Metazoa</taxon>
        <taxon>Ecdysozoa</taxon>
        <taxon>Nematoda</taxon>
        <taxon>Chromadorea</taxon>
        <taxon>Rhabditida</taxon>
        <taxon>Rhabditina</taxon>
        <taxon>Rhabditomorpha</taxon>
        <taxon>Strongyloidea</taxon>
        <taxon>Heligmosomidae</taxon>
        <taxon>Heligmosomoides</taxon>
    </lineage>
</organism>
<keyword evidence="5 14" id="KW-0479">Metal-binding</keyword>
<proteinExistence type="inferred from homology"/>
<dbReference type="WBParaSite" id="HPBE_0000009301-mRNA-1">
    <property type="protein sequence ID" value="HPBE_0000009301-mRNA-1"/>
    <property type="gene ID" value="HPBE_0000009301"/>
</dbReference>
<evidence type="ECO:0000256" key="9">
    <source>
        <dbReference type="ARBA" id="ARBA00023004"/>
    </source>
</evidence>
<dbReference type="EMBL" id="UZAH01000059">
    <property type="protein sequence ID" value="VDO18476.1"/>
    <property type="molecule type" value="Genomic_DNA"/>
</dbReference>
<keyword evidence="2" id="KW-0813">Transport</keyword>
<dbReference type="Gene3D" id="3.10.120.10">
    <property type="entry name" value="Cytochrome b5-like heme/steroid binding domain"/>
    <property type="match status" value="1"/>
</dbReference>
<evidence type="ECO:0000256" key="8">
    <source>
        <dbReference type="ARBA" id="ARBA00022982"/>
    </source>
</evidence>
<dbReference type="InterPro" id="IPR036400">
    <property type="entry name" value="Cyt_B5-like_heme/steroid_sf"/>
</dbReference>
<keyword evidence="6" id="KW-0256">Endoplasmic reticulum</keyword>
<sequence>MAETFTLEDVAAHNSEDSAWLVIRGKVYDVTKFLDDHPGGSDVLLEQVGKDATEAFDDIGHSSDAKEMMEEYYIGDVVKVGSSENIMIQICALH</sequence>
<evidence type="ECO:0000256" key="2">
    <source>
        <dbReference type="ARBA" id="ARBA00022448"/>
    </source>
</evidence>
<dbReference type="GO" id="GO:0005789">
    <property type="term" value="C:endoplasmic reticulum membrane"/>
    <property type="evidence" value="ECO:0007669"/>
    <property type="project" value="UniProtKB-SubCell"/>
</dbReference>
<evidence type="ECO:0000256" key="13">
    <source>
        <dbReference type="ARBA" id="ARBA00039806"/>
    </source>
</evidence>
<name>A0A183F1Y5_HELPZ</name>
<dbReference type="FunFam" id="3.10.120.10:FF:000002">
    <property type="entry name" value="Cytochrome b5 type B"/>
    <property type="match status" value="1"/>
</dbReference>